<organism evidence="6 7">
    <name type="scientific">Dethiosulfovibrio salsuginis</name>
    <dbReference type="NCBI Taxonomy" id="561720"/>
    <lineage>
        <taxon>Bacteria</taxon>
        <taxon>Thermotogati</taxon>
        <taxon>Synergistota</taxon>
        <taxon>Synergistia</taxon>
        <taxon>Synergistales</taxon>
        <taxon>Dethiosulfovibrionaceae</taxon>
        <taxon>Dethiosulfovibrio</taxon>
    </lineage>
</organism>
<dbReference type="InterPro" id="IPR036390">
    <property type="entry name" value="WH_DNA-bd_sf"/>
</dbReference>
<feature type="domain" description="HTH lysR-type" evidence="5">
    <location>
        <begin position="1"/>
        <end position="58"/>
    </location>
</feature>
<dbReference type="RefSeq" id="WP_085545546.1">
    <property type="nucleotide sequence ID" value="NZ_FXBB01000044.1"/>
</dbReference>
<accession>A0A1X7L3U3</accession>
<dbReference type="Pfam" id="PF00126">
    <property type="entry name" value="HTH_1"/>
    <property type="match status" value="1"/>
</dbReference>
<dbReference type="Gene3D" id="1.10.10.10">
    <property type="entry name" value="Winged helix-like DNA-binding domain superfamily/Winged helix DNA-binding domain"/>
    <property type="match status" value="1"/>
</dbReference>
<keyword evidence="7" id="KW-1185">Reference proteome</keyword>
<dbReference type="Proteomes" id="UP000193355">
    <property type="component" value="Unassembled WGS sequence"/>
</dbReference>
<comment type="similarity">
    <text evidence="1">Belongs to the LysR transcriptional regulatory family.</text>
</comment>
<dbReference type="SUPFAM" id="SSF53850">
    <property type="entry name" value="Periplasmic binding protein-like II"/>
    <property type="match status" value="1"/>
</dbReference>
<evidence type="ECO:0000313" key="6">
    <source>
        <dbReference type="EMBL" id="SMG48083.1"/>
    </source>
</evidence>
<dbReference type="STRING" id="561720.SAMN06275492_1448"/>
<sequence>MDFRELETFIAIVEKGSISAAAASLGVSQPAVSKRVARLEKEMGASLFAKGHKHSALTSEGSVFYKAALRILDCRKKTKIQIAEISEDLYGSVTISASSIPGDYILPALLVEFTERHPGVDVKVKVSDSQSALEDLSDRKADLAIVGTDRSLPGFSSIPFMNDELVLVVGKQHPFATRKSVPIDELAGMKLAGRSSGSGTRHVWEKLYKSRCSSSKDIALQFGHALAVVNAVASGAEGGVVSRIAAESNPNVVAVDFDPPLTRPFYMVYGLCESKAVETLVSFMIDKAEHKEG</sequence>
<dbReference type="Gene3D" id="3.40.190.10">
    <property type="entry name" value="Periplasmic binding protein-like II"/>
    <property type="match status" value="2"/>
</dbReference>
<dbReference type="PRINTS" id="PR00039">
    <property type="entry name" value="HTHLYSR"/>
</dbReference>
<dbReference type="InterPro" id="IPR005119">
    <property type="entry name" value="LysR_subst-bd"/>
</dbReference>
<protein>
    <submittedName>
        <fullName evidence="6">DNA-binding transcriptional regulator, LysR family</fullName>
    </submittedName>
</protein>
<dbReference type="Pfam" id="PF03466">
    <property type="entry name" value="LysR_substrate"/>
    <property type="match status" value="1"/>
</dbReference>
<dbReference type="SUPFAM" id="SSF46785">
    <property type="entry name" value="Winged helix' DNA-binding domain"/>
    <property type="match status" value="1"/>
</dbReference>
<name>A0A1X7L3U3_9BACT</name>
<evidence type="ECO:0000259" key="5">
    <source>
        <dbReference type="PROSITE" id="PS50931"/>
    </source>
</evidence>
<dbReference type="GO" id="GO:0000976">
    <property type="term" value="F:transcription cis-regulatory region binding"/>
    <property type="evidence" value="ECO:0007669"/>
    <property type="project" value="TreeGrafter"/>
</dbReference>
<evidence type="ECO:0000256" key="4">
    <source>
        <dbReference type="ARBA" id="ARBA00023163"/>
    </source>
</evidence>
<proteinExistence type="inferred from homology"/>
<dbReference type="GO" id="GO:0003700">
    <property type="term" value="F:DNA-binding transcription factor activity"/>
    <property type="evidence" value="ECO:0007669"/>
    <property type="project" value="InterPro"/>
</dbReference>
<keyword evidence="3 6" id="KW-0238">DNA-binding</keyword>
<dbReference type="InterPro" id="IPR036388">
    <property type="entry name" value="WH-like_DNA-bd_sf"/>
</dbReference>
<evidence type="ECO:0000256" key="3">
    <source>
        <dbReference type="ARBA" id="ARBA00023125"/>
    </source>
</evidence>
<dbReference type="PANTHER" id="PTHR30126:SF40">
    <property type="entry name" value="HTH-TYPE TRANSCRIPTIONAL REGULATOR GLTR"/>
    <property type="match status" value="1"/>
</dbReference>
<dbReference type="OrthoDB" id="119203at2"/>
<keyword evidence="4" id="KW-0804">Transcription</keyword>
<dbReference type="FunFam" id="1.10.10.10:FF:000001">
    <property type="entry name" value="LysR family transcriptional regulator"/>
    <property type="match status" value="1"/>
</dbReference>
<dbReference type="AlphaFoldDB" id="A0A1X7L3U3"/>
<dbReference type="EMBL" id="FXBB01000044">
    <property type="protein sequence ID" value="SMG48083.1"/>
    <property type="molecule type" value="Genomic_DNA"/>
</dbReference>
<evidence type="ECO:0000256" key="1">
    <source>
        <dbReference type="ARBA" id="ARBA00009437"/>
    </source>
</evidence>
<dbReference type="PROSITE" id="PS50931">
    <property type="entry name" value="HTH_LYSR"/>
    <property type="match status" value="1"/>
</dbReference>
<dbReference type="InterPro" id="IPR000847">
    <property type="entry name" value="LysR_HTH_N"/>
</dbReference>
<keyword evidence="2" id="KW-0805">Transcription regulation</keyword>
<evidence type="ECO:0000256" key="2">
    <source>
        <dbReference type="ARBA" id="ARBA00023015"/>
    </source>
</evidence>
<evidence type="ECO:0000313" key="7">
    <source>
        <dbReference type="Proteomes" id="UP000193355"/>
    </source>
</evidence>
<reference evidence="7" key="1">
    <citation type="submission" date="2017-04" db="EMBL/GenBank/DDBJ databases">
        <authorList>
            <person name="Varghese N."/>
            <person name="Submissions S."/>
        </authorList>
    </citation>
    <scope>NUCLEOTIDE SEQUENCE [LARGE SCALE GENOMIC DNA]</scope>
    <source>
        <strain evidence="7">USBA 82</strain>
    </source>
</reference>
<gene>
    <name evidence="6" type="ORF">SAMN06275492_1448</name>
</gene>
<dbReference type="PANTHER" id="PTHR30126">
    <property type="entry name" value="HTH-TYPE TRANSCRIPTIONAL REGULATOR"/>
    <property type="match status" value="1"/>
</dbReference>